<evidence type="ECO:0000313" key="9">
    <source>
        <dbReference type="Proteomes" id="UP001465976"/>
    </source>
</evidence>
<dbReference type="PANTHER" id="PTHR43341">
    <property type="entry name" value="AMINO ACID PERMEASE"/>
    <property type="match status" value="1"/>
</dbReference>
<feature type="transmembrane region" description="Helical" evidence="6">
    <location>
        <begin position="377"/>
        <end position="396"/>
    </location>
</feature>
<organism evidence="8 9">
    <name type="scientific">Marasmius crinis-equi</name>
    <dbReference type="NCBI Taxonomy" id="585013"/>
    <lineage>
        <taxon>Eukaryota</taxon>
        <taxon>Fungi</taxon>
        <taxon>Dikarya</taxon>
        <taxon>Basidiomycota</taxon>
        <taxon>Agaricomycotina</taxon>
        <taxon>Agaricomycetes</taxon>
        <taxon>Agaricomycetidae</taxon>
        <taxon>Agaricales</taxon>
        <taxon>Marasmiineae</taxon>
        <taxon>Marasmiaceae</taxon>
        <taxon>Marasmius</taxon>
    </lineage>
</organism>
<name>A0ABR3F6Q4_9AGAR</name>
<keyword evidence="3 6" id="KW-1133">Transmembrane helix</keyword>
<feature type="transmembrane region" description="Helical" evidence="6">
    <location>
        <begin position="208"/>
        <end position="229"/>
    </location>
</feature>
<keyword evidence="9" id="KW-1185">Reference proteome</keyword>
<dbReference type="Pfam" id="PF00324">
    <property type="entry name" value="AA_permease"/>
    <property type="match status" value="1"/>
</dbReference>
<accession>A0ABR3F6Q4</accession>
<evidence type="ECO:0000259" key="7">
    <source>
        <dbReference type="Pfam" id="PF00324"/>
    </source>
</evidence>
<dbReference type="InterPro" id="IPR004841">
    <property type="entry name" value="AA-permease/SLC12A_dom"/>
</dbReference>
<feature type="transmembrane region" description="Helical" evidence="6">
    <location>
        <begin position="494"/>
        <end position="515"/>
    </location>
</feature>
<dbReference type="EMBL" id="JBAHYK010000855">
    <property type="protein sequence ID" value="KAL0570909.1"/>
    <property type="molecule type" value="Genomic_DNA"/>
</dbReference>
<feature type="transmembrane region" description="Helical" evidence="6">
    <location>
        <begin position="451"/>
        <end position="474"/>
    </location>
</feature>
<proteinExistence type="predicted"/>
<dbReference type="PANTHER" id="PTHR43341:SF12">
    <property type="entry name" value="AMINO ACID TRANSPORTER (EUROFUNG)"/>
    <property type="match status" value="1"/>
</dbReference>
<dbReference type="Gene3D" id="1.20.1740.10">
    <property type="entry name" value="Amino acid/polyamine transporter I"/>
    <property type="match status" value="1"/>
</dbReference>
<evidence type="ECO:0000256" key="4">
    <source>
        <dbReference type="ARBA" id="ARBA00023136"/>
    </source>
</evidence>
<feature type="transmembrane region" description="Helical" evidence="6">
    <location>
        <begin position="123"/>
        <end position="143"/>
    </location>
</feature>
<feature type="transmembrane region" description="Helical" evidence="6">
    <location>
        <begin position="325"/>
        <end position="346"/>
    </location>
</feature>
<evidence type="ECO:0000256" key="1">
    <source>
        <dbReference type="ARBA" id="ARBA00004141"/>
    </source>
</evidence>
<evidence type="ECO:0000256" key="3">
    <source>
        <dbReference type="ARBA" id="ARBA00022989"/>
    </source>
</evidence>
<protein>
    <submittedName>
        <fullName evidence="8">Amino-acid permease inda1</fullName>
    </submittedName>
</protein>
<feature type="transmembrane region" description="Helical" evidence="6">
    <location>
        <begin position="422"/>
        <end position="439"/>
    </location>
</feature>
<comment type="subcellular location">
    <subcellularLocation>
        <location evidence="1">Membrane</location>
        <topology evidence="1">Multi-pass membrane protein</topology>
    </subcellularLocation>
</comment>
<feature type="transmembrane region" description="Helical" evidence="6">
    <location>
        <begin position="96"/>
        <end position="117"/>
    </location>
</feature>
<keyword evidence="2 6" id="KW-0812">Transmembrane</keyword>
<evidence type="ECO:0000256" key="6">
    <source>
        <dbReference type="SAM" id="Phobius"/>
    </source>
</evidence>
<evidence type="ECO:0000256" key="2">
    <source>
        <dbReference type="ARBA" id="ARBA00022692"/>
    </source>
</evidence>
<keyword evidence="4 6" id="KW-0472">Membrane</keyword>
<feature type="transmembrane region" description="Helical" evidence="6">
    <location>
        <begin position="280"/>
        <end position="304"/>
    </location>
</feature>
<reference evidence="8 9" key="1">
    <citation type="submission" date="2024-02" db="EMBL/GenBank/DDBJ databases">
        <title>A draft genome for the cacao thread blight pathogen Marasmius crinis-equi.</title>
        <authorList>
            <person name="Cohen S.P."/>
            <person name="Baruah I.K."/>
            <person name="Amoako-Attah I."/>
            <person name="Bukari Y."/>
            <person name="Meinhardt L.W."/>
            <person name="Bailey B.A."/>
        </authorList>
    </citation>
    <scope>NUCLEOTIDE SEQUENCE [LARGE SCALE GENOMIC DNA]</scope>
    <source>
        <strain evidence="8 9">GH-76</strain>
    </source>
</reference>
<evidence type="ECO:0000313" key="8">
    <source>
        <dbReference type="EMBL" id="KAL0570909.1"/>
    </source>
</evidence>
<gene>
    <name evidence="8" type="primary">inda1_3</name>
    <name evidence="8" type="ORF">V5O48_011049</name>
</gene>
<feature type="region of interest" description="Disordered" evidence="5">
    <location>
        <begin position="1"/>
        <end position="24"/>
    </location>
</feature>
<feature type="transmembrane region" description="Helical" evidence="6">
    <location>
        <begin position="535"/>
        <end position="554"/>
    </location>
</feature>
<comment type="caution">
    <text evidence="8">The sequence shown here is derived from an EMBL/GenBank/DDBJ whole genome shotgun (WGS) entry which is preliminary data.</text>
</comment>
<dbReference type="InterPro" id="IPR050524">
    <property type="entry name" value="APC_YAT"/>
</dbReference>
<feature type="transmembrane region" description="Helical" evidence="6">
    <location>
        <begin position="180"/>
        <end position="202"/>
    </location>
</feature>
<dbReference type="Proteomes" id="UP001465976">
    <property type="component" value="Unassembled WGS sequence"/>
</dbReference>
<sequence>MDKEKLDDSGSSSPTGPAEFYDPTKESRWTRIGLSLESFKRAPGSTGYAKFFLQVKSTNPPNFRGQIIAGNLSEEEMAKLRAEGPLLQQKMKRRHVAMMGVGGSIGTGLFVGSGQALHNGGPAGLIIAWILIGCMLISVTQIGQALGEMAIVYPVSGGFYTLANRFLDPGFAFAMGWNYVLLWIVTVPLEITVAATTVQYWGDSVPTAGLITIFWVALIIISLFGTLGYAEEEFWGACLKLLIVVMFVIIGIVCLCGGGPSGGDFDHYVGGLHWQNPGAFAHGFHGVCTVFVTAAFAFAGTEIIGLAASETPNPRKTMPSAVKAAFWRIILIYIVSLTIVGLMVPYDDDRLLGGSGSAASPFVIALDRAKIPGVNHLVNATICVSVLSIGLSSIYAGSRTLTALAETGYAPKLFTYVDKSSRPLFSVIFLVLCGPIAYARTAKNGDTVFDWLVAISGLSTLVTWMSICVCHLRFRKAWRVQGHSIEELPYRAAAGIYGSIFGIILVVLVLIAQFYVALWPIGFDGTGSERAQSFFKAYMAVPIILLFWVVGYAWKKTKPKRSHEIDLDTGRKSFYTVEEMRAVRDTLIFEFDLRYIDAFFPQYRAERRKAPWYTRLFRLMFTD</sequence>
<evidence type="ECO:0000256" key="5">
    <source>
        <dbReference type="SAM" id="MobiDB-lite"/>
    </source>
</evidence>
<feature type="transmembrane region" description="Helical" evidence="6">
    <location>
        <begin position="241"/>
        <end position="260"/>
    </location>
</feature>
<feature type="domain" description="Amino acid permease/ SLC12A" evidence="7">
    <location>
        <begin position="95"/>
        <end position="561"/>
    </location>
</feature>